<dbReference type="EMBL" id="FRCZ01000004">
    <property type="protein sequence ID" value="SHN19022.1"/>
    <property type="molecule type" value="Genomic_DNA"/>
</dbReference>
<evidence type="ECO:0000313" key="2">
    <source>
        <dbReference type="EMBL" id="SHN19022.1"/>
    </source>
</evidence>
<dbReference type="PANTHER" id="PTHR47723">
    <property type="entry name" value="OS05G0353850 PROTEIN"/>
    <property type="match status" value="1"/>
</dbReference>
<dbReference type="PROSITE" id="PS50879">
    <property type="entry name" value="RNASE_H_1"/>
    <property type="match status" value="1"/>
</dbReference>
<reference evidence="2 3" key="1">
    <citation type="submission" date="2016-11" db="EMBL/GenBank/DDBJ databases">
        <authorList>
            <person name="Jaros S."/>
            <person name="Januszkiewicz K."/>
            <person name="Wedrychowicz H."/>
        </authorList>
    </citation>
    <scope>NUCLEOTIDE SEQUENCE [LARGE SCALE GENOMIC DNA]</scope>
    <source>
        <strain evidence="2 3">CGMCC 1.10681</strain>
    </source>
</reference>
<dbReference type="SUPFAM" id="SSF53098">
    <property type="entry name" value="Ribonuclease H-like"/>
    <property type="match status" value="1"/>
</dbReference>
<dbReference type="InterPro" id="IPR012337">
    <property type="entry name" value="RNaseH-like_sf"/>
</dbReference>
<dbReference type="RefSeq" id="WP_073202067.1">
    <property type="nucleotide sequence ID" value="NZ_FRCZ01000004.1"/>
</dbReference>
<dbReference type="InterPro" id="IPR053151">
    <property type="entry name" value="RNase_H-like"/>
</dbReference>
<dbReference type="Gene3D" id="3.30.420.10">
    <property type="entry name" value="Ribonuclease H-like superfamily/Ribonuclease H"/>
    <property type="match status" value="1"/>
</dbReference>
<dbReference type="OrthoDB" id="7845843at2"/>
<dbReference type="InterPro" id="IPR002156">
    <property type="entry name" value="RNaseH_domain"/>
</dbReference>
<dbReference type="Proteomes" id="UP000184184">
    <property type="component" value="Unassembled WGS sequence"/>
</dbReference>
<protein>
    <submittedName>
        <fullName evidence="2">RNase HI</fullName>
    </submittedName>
</protein>
<dbReference type="PANTHER" id="PTHR47723:SF19">
    <property type="entry name" value="POLYNUCLEOTIDYL TRANSFERASE, RIBONUCLEASE H-LIKE SUPERFAMILY PROTEIN"/>
    <property type="match status" value="1"/>
</dbReference>
<organism evidence="2 3">
    <name type="scientific">Gracilibacillus kekensis</name>
    <dbReference type="NCBI Taxonomy" id="1027249"/>
    <lineage>
        <taxon>Bacteria</taxon>
        <taxon>Bacillati</taxon>
        <taxon>Bacillota</taxon>
        <taxon>Bacilli</taxon>
        <taxon>Bacillales</taxon>
        <taxon>Bacillaceae</taxon>
        <taxon>Gracilibacillus</taxon>
    </lineage>
</organism>
<accession>A0A1M7PNW8</accession>
<dbReference type="AlphaFoldDB" id="A0A1M7PNW8"/>
<sequence length="130" mass="15064">MIEVYTDGASRGNPGPSGVGIYIKYGKIQKEELQYIGEYTNHEAEFIAVIKALEYCREHFSTEIISCRSDAKVVVDAIDKNYVKNKSYQIYLDRINSLTNIFPYFFIKWIPEKQNKRADILARKALMNQN</sequence>
<evidence type="ECO:0000259" key="1">
    <source>
        <dbReference type="PROSITE" id="PS50879"/>
    </source>
</evidence>
<name>A0A1M7PNW8_9BACI</name>
<dbReference type="CDD" id="cd09279">
    <property type="entry name" value="RNase_HI_like"/>
    <property type="match status" value="1"/>
</dbReference>
<dbReference type="Pfam" id="PF00075">
    <property type="entry name" value="RNase_H"/>
    <property type="match status" value="1"/>
</dbReference>
<dbReference type="STRING" id="1027249.SAMN05216179_2389"/>
<feature type="domain" description="RNase H type-1" evidence="1">
    <location>
        <begin position="1"/>
        <end position="127"/>
    </location>
</feature>
<gene>
    <name evidence="2" type="ORF">SAMN05216179_2389</name>
</gene>
<dbReference type="InterPro" id="IPR036397">
    <property type="entry name" value="RNaseH_sf"/>
</dbReference>
<dbReference type="GO" id="GO:0003676">
    <property type="term" value="F:nucleic acid binding"/>
    <property type="evidence" value="ECO:0007669"/>
    <property type="project" value="InterPro"/>
</dbReference>
<evidence type="ECO:0000313" key="3">
    <source>
        <dbReference type="Proteomes" id="UP000184184"/>
    </source>
</evidence>
<keyword evidence="3" id="KW-1185">Reference proteome</keyword>
<dbReference type="GO" id="GO:0004523">
    <property type="term" value="F:RNA-DNA hybrid ribonuclease activity"/>
    <property type="evidence" value="ECO:0007669"/>
    <property type="project" value="InterPro"/>
</dbReference>
<proteinExistence type="predicted"/>